<dbReference type="Proteomes" id="UP000501060">
    <property type="component" value="Chromosome"/>
</dbReference>
<comment type="subcellular location">
    <subcellularLocation>
        <location evidence="1">Endomembrane system</location>
        <topology evidence="1">Multi-pass membrane protein</topology>
    </subcellularLocation>
</comment>
<feature type="transmembrane region" description="Helical" evidence="7">
    <location>
        <begin position="373"/>
        <end position="393"/>
    </location>
</feature>
<dbReference type="GO" id="GO:0005345">
    <property type="term" value="F:purine nucleobase transmembrane transporter activity"/>
    <property type="evidence" value="ECO:0007669"/>
    <property type="project" value="TreeGrafter"/>
</dbReference>
<dbReference type="AlphaFoldDB" id="A0A858U6F7"/>
<feature type="transmembrane region" description="Helical" evidence="7">
    <location>
        <begin position="268"/>
        <end position="290"/>
    </location>
</feature>
<dbReference type="PANTHER" id="PTHR43337:SF1">
    <property type="entry name" value="XANTHINE_URACIL PERMEASE C887.17-RELATED"/>
    <property type="match status" value="1"/>
</dbReference>
<accession>A0A858U6F7</accession>
<keyword evidence="6 7" id="KW-0472">Membrane</keyword>
<dbReference type="InterPro" id="IPR006043">
    <property type="entry name" value="NCS2"/>
</dbReference>
<keyword evidence="9" id="KW-1185">Reference proteome</keyword>
<dbReference type="KEGG" id="mphe:HGG69_00495"/>
<evidence type="ECO:0000256" key="4">
    <source>
        <dbReference type="ARBA" id="ARBA00022692"/>
    </source>
</evidence>
<dbReference type="EMBL" id="CP051481">
    <property type="protein sequence ID" value="QJG66813.1"/>
    <property type="molecule type" value="Genomic_DNA"/>
</dbReference>
<dbReference type="GO" id="GO:0012505">
    <property type="term" value="C:endomembrane system"/>
    <property type="evidence" value="ECO:0007669"/>
    <property type="project" value="UniProtKB-SubCell"/>
</dbReference>
<feature type="transmembrane region" description="Helical" evidence="7">
    <location>
        <begin position="29"/>
        <end position="47"/>
    </location>
</feature>
<evidence type="ECO:0000313" key="8">
    <source>
        <dbReference type="EMBL" id="QJG66813.1"/>
    </source>
</evidence>
<dbReference type="InterPro" id="IPR045018">
    <property type="entry name" value="Azg-like"/>
</dbReference>
<evidence type="ECO:0000256" key="1">
    <source>
        <dbReference type="ARBA" id="ARBA00004127"/>
    </source>
</evidence>
<feature type="transmembrane region" description="Helical" evidence="7">
    <location>
        <begin position="85"/>
        <end position="102"/>
    </location>
</feature>
<evidence type="ECO:0000256" key="7">
    <source>
        <dbReference type="SAM" id="Phobius"/>
    </source>
</evidence>
<reference evidence="8 9" key="1">
    <citation type="submission" date="2020-04" db="EMBL/GenBank/DDBJ databases">
        <title>Novel Mycoplasma species detected in Phocoena phocoena (harbor porpoise) from the USA.</title>
        <authorList>
            <person name="Volokhov D.V."/>
        </authorList>
    </citation>
    <scope>NUCLEOTIDE SEQUENCE [LARGE SCALE GENOMIC DNA]</scope>
    <source>
        <strain evidence="8 9">Phocoena C-264-GEN</strain>
    </source>
</reference>
<dbReference type="GO" id="GO:0005886">
    <property type="term" value="C:plasma membrane"/>
    <property type="evidence" value="ECO:0007669"/>
    <property type="project" value="TreeGrafter"/>
</dbReference>
<evidence type="ECO:0000256" key="5">
    <source>
        <dbReference type="ARBA" id="ARBA00022989"/>
    </source>
</evidence>
<keyword evidence="3" id="KW-0813">Transport</keyword>
<feature type="transmembrane region" description="Helical" evidence="7">
    <location>
        <begin position="59"/>
        <end position="80"/>
    </location>
</feature>
<evidence type="ECO:0000313" key="9">
    <source>
        <dbReference type="Proteomes" id="UP000501060"/>
    </source>
</evidence>
<evidence type="ECO:0000256" key="3">
    <source>
        <dbReference type="ARBA" id="ARBA00022448"/>
    </source>
</evidence>
<keyword evidence="4 7" id="KW-0812">Transmembrane</keyword>
<evidence type="ECO:0000256" key="6">
    <source>
        <dbReference type="ARBA" id="ARBA00023136"/>
    </source>
</evidence>
<feature type="transmembrane region" description="Helical" evidence="7">
    <location>
        <begin position="143"/>
        <end position="160"/>
    </location>
</feature>
<protein>
    <submittedName>
        <fullName evidence="8">NCS2 family permease</fullName>
    </submittedName>
</protein>
<keyword evidence="5 7" id="KW-1133">Transmembrane helix</keyword>
<comment type="similarity">
    <text evidence="2">Belongs to the nucleobase:cation symporter-2 (NCS2) (TC 2.A.40) family. Azg-like subfamily.</text>
</comment>
<sequence length="462" mass="50333">MKKTNFKTKTIDAIEKFFKIKERNTRIKVEILSGVVSFLAMCYILFVNPSILAESSMPYGGAFLATAISAFIGSILMGLFANLPIGLAPGMGINAFFTYTLVKSLEFRWQEALGVSLFAGLVFLLISLTPLRKIIIKAIPKDLKLAIGAGIGFFVAFIGLKEAKIIVSDPNTLVALGDFTNPAVILAIVGILLSLILFARNVKFNFIISIISIAVLGTVINYIYYGVTEKFIEGLPKFREFNYSKLGEFADVFGQGVSAMFTKSFWKLSLIASIVTLVFVDMFDSIGTFMGLTDSLEKDENGEIIGARKGLVMDSISTVSGAVLGTSAVTVYIESTAGIKFGGKTGLSAIVVGLLFGLSIALFPIFSVFSAPAVTTMVLFTVGIMMTTQLKYLDYKNPTILAASFTTIIMMLLTFSISNGIAMSFIVYSLMEIVRGRYKKVHPMMYILSVVFVIYFIVMPLL</sequence>
<proteinExistence type="inferred from homology"/>
<feature type="transmembrane region" description="Helical" evidence="7">
    <location>
        <begin position="180"/>
        <end position="199"/>
    </location>
</feature>
<feature type="transmembrane region" description="Helical" evidence="7">
    <location>
        <begin position="405"/>
        <end position="431"/>
    </location>
</feature>
<organism evidence="8 9">
    <name type="scientific">Mycoplasma phocoenae</name>
    <dbReference type="NCBI Taxonomy" id="754517"/>
    <lineage>
        <taxon>Bacteria</taxon>
        <taxon>Bacillati</taxon>
        <taxon>Mycoplasmatota</taxon>
        <taxon>Mollicutes</taxon>
        <taxon>Mycoplasmataceae</taxon>
        <taxon>Mycoplasma</taxon>
    </lineage>
</organism>
<feature type="transmembrane region" description="Helical" evidence="7">
    <location>
        <begin position="206"/>
        <end position="225"/>
    </location>
</feature>
<evidence type="ECO:0000256" key="2">
    <source>
        <dbReference type="ARBA" id="ARBA00005697"/>
    </source>
</evidence>
<dbReference type="RefSeq" id="WP_169604864.1">
    <property type="nucleotide sequence ID" value="NZ_CP051481.1"/>
</dbReference>
<feature type="transmembrane region" description="Helical" evidence="7">
    <location>
        <begin position="345"/>
        <end position="366"/>
    </location>
</feature>
<name>A0A858U6F7_9MOLU</name>
<gene>
    <name evidence="8" type="ORF">HGG69_00495</name>
</gene>
<dbReference type="PANTHER" id="PTHR43337">
    <property type="entry name" value="XANTHINE/URACIL PERMEASE C887.17-RELATED"/>
    <property type="match status" value="1"/>
</dbReference>
<feature type="transmembrane region" description="Helical" evidence="7">
    <location>
        <begin position="114"/>
        <end position="131"/>
    </location>
</feature>
<dbReference type="Pfam" id="PF00860">
    <property type="entry name" value="Xan_ur_permease"/>
    <property type="match status" value="1"/>
</dbReference>
<feature type="transmembrane region" description="Helical" evidence="7">
    <location>
        <begin position="311"/>
        <end position="333"/>
    </location>
</feature>
<feature type="transmembrane region" description="Helical" evidence="7">
    <location>
        <begin position="443"/>
        <end position="461"/>
    </location>
</feature>